<feature type="transmembrane region" description="Helical" evidence="4">
    <location>
        <begin position="433"/>
        <end position="453"/>
    </location>
</feature>
<name>A0ABR0BII6_PURLI</name>
<dbReference type="PROSITE" id="PS50850">
    <property type="entry name" value="MFS"/>
    <property type="match status" value="1"/>
</dbReference>
<feature type="transmembrane region" description="Helical" evidence="4">
    <location>
        <begin position="324"/>
        <end position="344"/>
    </location>
</feature>
<feature type="transmembrane region" description="Helical" evidence="4">
    <location>
        <begin position="356"/>
        <end position="375"/>
    </location>
</feature>
<dbReference type="EMBL" id="JAWRVI010000079">
    <property type="protein sequence ID" value="KAK4078841.1"/>
    <property type="molecule type" value="Genomic_DNA"/>
</dbReference>
<evidence type="ECO:0000256" key="1">
    <source>
        <dbReference type="ARBA" id="ARBA00004141"/>
    </source>
</evidence>
<feature type="transmembrane region" description="Helical" evidence="4">
    <location>
        <begin position="490"/>
        <end position="511"/>
    </location>
</feature>
<dbReference type="PANTHER" id="PTHR11360">
    <property type="entry name" value="MONOCARBOXYLATE TRANSPORTER"/>
    <property type="match status" value="1"/>
</dbReference>
<feature type="transmembrane region" description="Helical" evidence="4">
    <location>
        <begin position="291"/>
        <end position="312"/>
    </location>
</feature>
<feature type="transmembrane region" description="Helical" evidence="4">
    <location>
        <begin position="235"/>
        <end position="254"/>
    </location>
</feature>
<comment type="similarity">
    <text evidence="2">Belongs to the major facilitator superfamily. Monocarboxylate porter (TC 2.A.1.13) family.</text>
</comment>
<feature type="transmembrane region" description="Helical" evidence="4">
    <location>
        <begin position="465"/>
        <end position="484"/>
    </location>
</feature>
<proteinExistence type="inferred from homology"/>
<feature type="transmembrane region" description="Helical" evidence="4">
    <location>
        <begin position="532"/>
        <end position="553"/>
    </location>
</feature>
<gene>
    <name evidence="6" type="ORF">Purlil1_11849</name>
</gene>
<protein>
    <recommendedName>
        <fullName evidence="5">Major facilitator superfamily (MFS) profile domain-containing protein</fullName>
    </recommendedName>
</protein>
<feature type="transmembrane region" description="Helical" evidence="4">
    <location>
        <begin position="573"/>
        <end position="594"/>
    </location>
</feature>
<dbReference type="InterPro" id="IPR011701">
    <property type="entry name" value="MFS"/>
</dbReference>
<feature type="compositionally biased region" description="Low complexity" evidence="3">
    <location>
        <begin position="127"/>
        <end position="143"/>
    </location>
</feature>
<keyword evidence="4" id="KW-0472">Membrane</keyword>
<accession>A0ABR0BII6</accession>
<feature type="transmembrane region" description="Helical" evidence="4">
    <location>
        <begin position="400"/>
        <end position="421"/>
    </location>
</feature>
<evidence type="ECO:0000313" key="6">
    <source>
        <dbReference type="EMBL" id="KAK4078841.1"/>
    </source>
</evidence>
<dbReference type="InterPro" id="IPR036259">
    <property type="entry name" value="MFS_trans_sf"/>
</dbReference>
<dbReference type="PANTHER" id="PTHR11360:SF287">
    <property type="entry name" value="MFS MONOCARBOXYLATE TRANSPORTER"/>
    <property type="match status" value="1"/>
</dbReference>
<feature type="transmembrane region" description="Helical" evidence="4">
    <location>
        <begin position="176"/>
        <end position="196"/>
    </location>
</feature>
<comment type="caution">
    <text evidence="6">The sequence shown here is derived from an EMBL/GenBank/DDBJ whole genome shotgun (WGS) entry which is preliminary data.</text>
</comment>
<keyword evidence="4" id="KW-0812">Transmembrane</keyword>
<feature type="domain" description="Major facilitator superfamily (MFS) profile" evidence="5">
    <location>
        <begin position="399"/>
        <end position="600"/>
    </location>
</feature>
<feature type="region of interest" description="Disordered" evidence="3">
    <location>
        <begin position="121"/>
        <end position="165"/>
    </location>
</feature>
<keyword evidence="7" id="KW-1185">Reference proteome</keyword>
<feature type="compositionally biased region" description="Basic and acidic residues" evidence="3">
    <location>
        <begin position="147"/>
        <end position="161"/>
    </location>
</feature>
<dbReference type="InterPro" id="IPR020846">
    <property type="entry name" value="MFS_dom"/>
</dbReference>
<organism evidence="6 7">
    <name type="scientific">Purpureocillium lilacinum</name>
    <name type="common">Paecilomyces lilacinus</name>
    <dbReference type="NCBI Taxonomy" id="33203"/>
    <lineage>
        <taxon>Eukaryota</taxon>
        <taxon>Fungi</taxon>
        <taxon>Dikarya</taxon>
        <taxon>Ascomycota</taxon>
        <taxon>Pezizomycotina</taxon>
        <taxon>Sordariomycetes</taxon>
        <taxon>Hypocreomycetidae</taxon>
        <taxon>Hypocreales</taxon>
        <taxon>Ophiocordycipitaceae</taxon>
        <taxon>Purpureocillium</taxon>
    </lineage>
</organism>
<reference evidence="6 7" key="1">
    <citation type="journal article" date="2024" name="Microbiol. Resour. Announc.">
        <title>Genome annotations for the ascomycete fungi Trichoderma harzianum, Trichoderma aggressivum, and Purpureocillium lilacinum.</title>
        <authorList>
            <person name="Beijen E.P.W."/>
            <person name="Ohm R.A."/>
        </authorList>
    </citation>
    <scope>NUCLEOTIDE SEQUENCE [LARGE SCALE GENOMIC DNA]</scope>
    <source>
        <strain evidence="6 7">CBS 150709</strain>
    </source>
</reference>
<comment type="subcellular location">
    <subcellularLocation>
        <location evidence="1">Membrane</location>
        <topology evidence="1">Multi-pass membrane protein</topology>
    </subcellularLocation>
</comment>
<keyword evidence="4" id="KW-1133">Transmembrane helix</keyword>
<dbReference type="Pfam" id="PF07690">
    <property type="entry name" value="MFS_1"/>
    <property type="match status" value="1"/>
</dbReference>
<evidence type="ECO:0000313" key="7">
    <source>
        <dbReference type="Proteomes" id="UP001287286"/>
    </source>
</evidence>
<feature type="transmembrane region" description="Helical" evidence="4">
    <location>
        <begin position="266"/>
        <end position="285"/>
    </location>
</feature>
<sequence>MHGCARGAARDGPSQRNPPVLTRAPFGFASIAPCWWVLVFAVEKVAVVERHRTEDLNLQTFDMSPTLCGPGRAMASDESEGLWTFHSGKRFLDRHLGPFVQTRHRRWSRPRDNMEAGSSFALRDRNAATQSPTQSPTQSSTPAEADTAARVEDDSDGHLTTRPEFSLPPVDRGKHAWFFLVACIFIEALTWATALLPKRQQHRPLTCPNPGFPFAFGVFQKYYSTHDPFAGSSSIPIIGTCAMGIMYLDIPLVMGVQRLYPRFSRWSPVIGLLVMCLSLAASSFSQNTTHLIITQGVLYALGGSVSYCPCLLYMDEWFVKRKGLAYGTMWSGTGLAGFILPLVLEYLLGRWGFRTTLRIWAVALLVLTLPLAYFIKPRLPPTATQHIKPFKLGFALRRTFLLHQAANVIQALGFFLPGIYLPTYATSIGAGPFPSALTILLVNVASVFGCAVMGSLTDHLHVTTCLLLSATGAALGTFLLWGFATSLPLLFVYCIIYGLFAGSYTSAWTGIMQQITSEPVAGSAGRGTFDPTMVLGVLSTGRGIGSVVSGPLSQVLIKGLPWQGKALGAYGSGYGPLIAFTGATAAMSGTVFLWRKIGWM</sequence>
<evidence type="ECO:0000259" key="5">
    <source>
        <dbReference type="PROSITE" id="PS50850"/>
    </source>
</evidence>
<dbReference type="Gene3D" id="1.20.1250.20">
    <property type="entry name" value="MFS general substrate transporter like domains"/>
    <property type="match status" value="2"/>
</dbReference>
<dbReference type="Proteomes" id="UP001287286">
    <property type="component" value="Unassembled WGS sequence"/>
</dbReference>
<dbReference type="InterPro" id="IPR050327">
    <property type="entry name" value="Proton-linked_MCT"/>
</dbReference>
<evidence type="ECO:0000256" key="3">
    <source>
        <dbReference type="SAM" id="MobiDB-lite"/>
    </source>
</evidence>
<feature type="transmembrane region" description="Helical" evidence="4">
    <location>
        <begin position="24"/>
        <end position="42"/>
    </location>
</feature>
<evidence type="ECO:0000256" key="4">
    <source>
        <dbReference type="SAM" id="Phobius"/>
    </source>
</evidence>
<dbReference type="SUPFAM" id="SSF103473">
    <property type="entry name" value="MFS general substrate transporter"/>
    <property type="match status" value="1"/>
</dbReference>
<evidence type="ECO:0000256" key="2">
    <source>
        <dbReference type="ARBA" id="ARBA00006727"/>
    </source>
</evidence>